<name>A0A0B5AR61_9BACL</name>
<dbReference type="EMBL" id="CP009416">
    <property type="protein sequence ID" value="AJD90579.1"/>
    <property type="molecule type" value="Genomic_DNA"/>
</dbReference>
<dbReference type="KEGG" id="jeo:JMA_12620"/>
<keyword evidence="3" id="KW-1185">Reference proteome</keyword>
<dbReference type="HOGENOM" id="CLU_2259977_0_0_9"/>
<dbReference type="Proteomes" id="UP000031449">
    <property type="component" value="Chromosome"/>
</dbReference>
<keyword evidence="1" id="KW-0175">Coiled coil</keyword>
<evidence type="ECO:0000313" key="2">
    <source>
        <dbReference type="EMBL" id="AJD90579.1"/>
    </source>
</evidence>
<evidence type="ECO:0000313" key="3">
    <source>
        <dbReference type="Proteomes" id="UP000031449"/>
    </source>
</evidence>
<protein>
    <submittedName>
        <fullName evidence="2">Uncharacterized protein</fullName>
    </submittedName>
</protein>
<sequence length="103" mass="11680">MHATKAIKGNSQEKLNLILSGGILTYECIQRKSVSTDGNSRGIASPLCRTGKEEKMRDFLMKMEIHDSAEQLHVQLQELDCKLKHVQEMFDQQMNEVVNTSSE</sequence>
<organism evidence="2 3">
    <name type="scientific">Jeotgalibacillus malaysiensis</name>
    <dbReference type="NCBI Taxonomy" id="1508404"/>
    <lineage>
        <taxon>Bacteria</taxon>
        <taxon>Bacillati</taxon>
        <taxon>Bacillota</taxon>
        <taxon>Bacilli</taxon>
        <taxon>Bacillales</taxon>
        <taxon>Caryophanaceae</taxon>
        <taxon>Jeotgalibacillus</taxon>
    </lineage>
</organism>
<evidence type="ECO:0000256" key="1">
    <source>
        <dbReference type="SAM" id="Coils"/>
    </source>
</evidence>
<dbReference type="AlphaFoldDB" id="A0A0B5AR61"/>
<dbReference type="STRING" id="1508404.JMA_12620"/>
<accession>A0A0B5AR61</accession>
<feature type="coiled-coil region" evidence="1">
    <location>
        <begin position="69"/>
        <end position="96"/>
    </location>
</feature>
<reference evidence="2 3" key="1">
    <citation type="submission" date="2014-08" db="EMBL/GenBank/DDBJ databases">
        <title>Complete genome of a marine bacteria Jeotgalibacillus malaysiensis.</title>
        <authorList>
            <person name="Yaakop A.S."/>
            <person name="Chan K.-G."/>
            <person name="Goh K.M."/>
        </authorList>
    </citation>
    <scope>NUCLEOTIDE SEQUENCE [LARGE SCALE GENOMIC DNA]</scope>
    <source>
        <strain evidence="2 3">D5</strain>
    </source>
</reference>
<dbReference type="BioCyc" id="JESP1508404:G14D9-10497-MONOMER"/>
<gene>
    <name evidence="2" type="ORF">JMA_12620</name>
</gene>
<proteinExistence type="predicted"/>